<evidence type="ECO:0000313" key="4">
    <source>
        <dbReference type="Proteomes" id="UP001408789"/>
    </source>
</evidence>
<feature type="domain" description="DUF4216" evidence="2">
    <location>
        <begin position="96"/>
        <end position="167"/>
    </location>
</feature>
<dbReference type="AlphaFoldDB" id="A0AAP0DF77"/>
<gene>
    <name evidence="3" type="ORF">SSX86_010412</name>
</gene>
<feature type="compositionally biased region" description="Polar residues" evidence="1">
    <location>
        <begin position="225"/>
        <end position="237"/>
    </location>
</feature>
<feature type="region of interest" description="Disordered" evidence="1">
    <location>
        <begin position="59"/>
        <end position="86"/>
    </location>
</feature>
<keyword evidence="4" id="KW-1185">Reference proteome</keyword>
<protein>
    <recommendedName>
        <fullName evidence="2">DUF4216 domain-containing protein</fullName>
    </recommendedName>
</protein>
<evidence type="ECO:0000256" key="1">
    <source>
        <dbReference type="SAM" id="MobiDB-lite"/>
    </source>
</evidence>
<organism evidence="3 4">
    <name type="scientific">Deinandra increscens subsp. villosa</name>
    <dbReference type="NCBI Taxonomy" id="3103831"/>
    <lineage>
        <taxon>Eukaryota</taxon>
        <taxon>Viridiplantae</taxon>
        <taxon>Streptophyta</taxon>
        <taxon>Embryophyta</taxon>
        <taxon>Tracheophyta</taxon>
        <taxon>Spermatophyta</taxon>
        <taxon>Magnoliopsida</taxon>
        <taxon>eudicotyledons</taxon>
        <taxon>Gunneridae</taxon>
        <taxon>Pentapetalae</taxon>
        <taxon>asterids</taxon>
        <taxon>campanulids</taxon>
        <taxon>Asterales</taxon>
        <taxon>Asteraceae</taxon>
        <taxon>Asteroideae</taxon>
        <taxon>Heliantheae alliance</taxon>
        <taxon>Madieae</taxon>
        <taxon>Madiinae</taxon>
        <taxon>Deinandra</taxon>
    </lineage>
</organism>
<feature type="compositionally biased region" description="Polar residues" evidence="1">
    <location>
        <begin position="59"/>
        <end position="72"/>
    </location>
</feature>
<reference evidence="3 4" key="1">
    <citation type="submission" date="2024-04" db="EMBL/GenBank/DDBJ databases">
        <title>The reference genome of an endangered Asteraceae, Deinandra increscens subsp. villosa, native to the Central Coast of California.</title>
        <authorList>
            <person name="Guilliams M."/>
            <person name="Hasenstab-Lehman K."/>
            <person name="Meyer R."/>
            <person name="Mcevoy S."/>
        </authorList>
    </citation>
    <scope>NUCLEOTIDE SEQUENCE [LARGE SCALE GENOMIC DNA]</scope>
    <source>
        <tissue evidence="3">Leaf</tissue>
    </source>
</reference>
<feature type="compositionally biased region" description="Acidic residues" evidence="1">
    <location>
        <begin position="240"/>
        <end position="267"/>
    </location>
</feature>
<feature type="region of interest" description="Disordered" evidence="1">
    <location>
        <begin position="1"/>
        <end position="47"/>
    </location>
</feature>
<dbReference type="Proteomes" id="UP001408789">
    <property type="component" value="Unassembled WGS sequence"/>
</dbReference>
<comment type="caution">
    <text evidence="3">The sequence shown here is derived from an EMBL/GenBank/DDBJ whole genome shotgun (WGS) entry which is preliminary data.</text>
</comment>
<dbReference type="EMBL" id="JBCNJP010000012">
    <property type="protein sequence ID" value="KAK9070013.1"/>
    <property type="molecule type" value="Genomic_DNA"/>
</dbReference>
<dbReference type="PANTHER" id="PTHR48258">
    <property type="entry name" value="DUF4218 DOMAIN-CONTAINING PROTEIN-RELATED"/>
    <property type="match status" value="1"/>
</dbReference>
<feature type="region of interest" description="Disordered" evidence="1">
    <location>
        <begin position="225"/>
        <end position="277"/>
    </location>
</feature>
<evidence type="ECO:0000259" key="2">
    <source>
        <dbReference type="Pfam" id="PF13952"/>
    </source>
</evidence>
<sequence length="277" mass="31257">MLLVGKAKVRSGVPTKEEALQRYDIEDETSQNHRHTSTTTPSSPHQVHHHVTLVAVQQRCTPTAPSSPSQIAPNRPPRNIPDHHRASLTQKNTDIIELKYLSGYSVVLFRCKWFDTANSRSFKKNHGTYIDISREAYVDQPYILATQAKQVFYLQDPSRANGNWRVVEYIHHRNIWDHPSMSVVNEIDVVHDTQSSGYNLDARSINGIHNTEPCNLYIDLGPLPMQTSEGGASSSSVGLIDEEDDDEDLCFSDEEDILNDDDDDDDRDVQISSDDSD</sequence>
<proteinExistence type="predicted"/>
<accession>A0AAP0DF77</accession>
<evidence type="ECO:0000313" key="3">
    <source>
        <dbReference type="EMBL" id="KAK9070013.1"/>
    </source>
</evidence>
<dbReference type="Pfam" id="PF13952">
    <property type="entry name" value="DUF4216"/>
    <property type="match status" value="1"/>
</dbReference>
<feature type="compositionally biased region" description="Basic and acidic residues" evidence="1">
    <location>
        <begin position="15"/>
        <end position="24"/>
    </location>
</feature>
<dbReference type="InterPro" id="IPR025312">
    <property type="entry name" value="DUF4216"/>
</dbReference>
<name>A0AAP0DF77_9ASTR</name>
<dbReference type="PANTHER" id="PTHR48258:SF10">
    <property type="entry name" value="DUF4218 DOMAIN-CONTAINING PROTEIN"/>
    <property type="match status" value="1"/>
</dbReference>